<feature type="domain" description="Enoyl reductase (ER)" evidence="4">
    <location>
        <begin position="13"/>
        <end position="362"/>
    </location>
</feature>
<dbReference type="Pfam" id="PF00107">
    <property type="entry name" value="ADH_zinc_N"/>
    <property type="match status" value="1"/>
</dbReference>
<evidence type="ECO:0000259" key="4">
    <source>
        <dbReference type="SMART" id="SM00829"/>
    </source>
</evidence>
<comment type="caution">
    <text evidence="5">The sequence shown here is derived from an EMBL/GenBank/DDBJ whole genome shotgun (WGS) entry which is preliminary data.</text>
</comment>
<dbReference type="GO" id="GO:0051262">
    <property type="term" value="P:protein tetramerization"/>
    <property type="evidence" value="ECO:0007669"/>
    <property type="project" value="UniProtKB-ARBA"/>
</dbReference>
<evidence type="ECO:0000256" key="2">
    <source>
        <dbReference type="ARBA" id="ARBA00022833"/>
    </source>
</evidence>
<dbReference type="GO" id="GO:0044281">
    <property type="term" value="P:small molecule metabolic process"/>
    <property type="evidence" value="ECO:0007669"/>
    <property type="project" value="UniProtKB-ARBA"/>
</dbReference>
<dbReference type="InterPro" id="IPR050129">
    <property type="entry name" value="Zn_alcohol_dh"/>
</dbReference>
<dbReference type="Proteomes" id="UP000075321">
    <property type="component" value="Unassembled WGS sequence"/>
</dbReference>
<dbReference type="OrthoDB" id="73567at2157"/>
<dbReference type="PANTHER" id="PTHR43401:SF2">
    <property type="entry name" value="L-THREONINE 3-DEHYDROGENASE"/>
    <property type="match status" value="1"/>
</dbReference>
<dbReference type="GO" id="GO:0043168">
    <property type="term" value="F:anion binding"/>
    <property type="evidence" value="ECO:0007669"/>
    <property type="project" value="UniProtKB-ARBA"/>
</dbReference>
<dbReference type="EC" id="1.1.1.103" evidence="5"/>
<dbReference type="GO" id="GO:0046872">
    <property type="term" value="F:metal ion binding"/>
    <property type="evidence" value="ECO:0007669"/>
    <property type="project" value="UniProtKB-KW"/>
</dbReference>
<dbReference type="SMART" id="SM00829">
    <property type="entry name" value="PKS_ER"/>
    <property type="match status" value="1"/>
</dbReference>
<dbReference type="InterPro" id="IPR036291">
    <property type="entry name" value="NAD(P)-bd_dom_sf"/>
</dbReference>
<keyword evidence="1" id="KW-0479">Metal-binding</keyword>
<dbReference type="CDD" id="cd08231">
    <property type="entry name" value="MDR_TM0436_like"/>
    <property type="match status" value="1"/>
</dbReference>
<dbReference type="GO" id="GO:0030554">
    <property type="term" value="F:adenyl nucleotide binding"/>
    <property type="evidence" value="ECO:0007669"/>
    <property type="project" value="UniProtKB-ARBA"/>
</dbReference>
<reference evidence="5 6" key="1">
    <citation type="submission" date="2016-02" db="EMBL/GenBank/DDBJ databases">
        <title>Genome sequence of Halalkalicoccus paucihalophilus DSM 24557.</title>
        <authorList>
            <person name="Poehlein A."/>
            <person name="Daniel R."/>
        </authorList>
    </citation>
    <scope>NUCLEOTIDE SEQUENCE [LARGE SCALE GENOMIC DNA]</scope>
    <source>
        <strain evidence="5 6">DSM 24557</strain>
    </source>
</reference>
<keyword evidence="2" id="KW-0862">Zinc</keyword>
<accession>A0A151AA28</accession>
<dbReference type="SUPFAM" id="SSF51735">
    <property type="entry name" value="NAD(P)-binding Rossmann-fold domains"/>
    <property type="match status" value="1"/>
</dbReference>
<dbReference type="AlphaFoldDB" id="A0A151AA28"/>
<evidence type="ECO:0000313" key="5">
    <source>
        <dbReference type="EMBL" id="KYH24558.1"/>
    </source>
</evidence>
<evidence type="ECO:0000256" key="3">
    <source>
        <dbReference type="ARBA" id="ARBA00023002"/>
    </source>
</evidence>
<evidence type="ECO:0000313" key="6">
    <source>
        <dbReference type="Proteomes" id="UP000075321"/>
    </source>
</evidence>
<dbReference type="InterPro" id="IPR011032">
    <property type="entry name" value="GroES-like_sf"/>
</dbReference>
<protein>
    <submittedName>
        <fullName evidence="5">Putative L-threonine 3-dehydrogenase</fullName>
        <ecNumber evidence="5">1.1.1.103</ecNumber>
    </submittedName>
</protein>
<dbReference type="InterPro" id="IPR020843">
    <property type="entry name" value="ER"/>
</dbReference>
<sequence>MASRPTGSLIHLNEPETLETKQYEVPEPEPGAVVTEVVRANVCGSELHIWRGHHPEVKEGVLGHEVLCRVSELGDGVETDYAGQPIEEGDIVAPVYYITCQKCSSCLNGEFHLCQNAYRYWSKPPEEPPHFHGTFATHYYIHPNQYFYKIPEGLDKKIAAGANCALSQVMFGLDETGVEYGDVVLVQGAGGLGLNAIAVANEQGAETIVVEGVDGRIERAKEFGVDHVIDFREHDTVDARAERVRELTDGIGADVAVEVAGVPEAFAEGIYLLRDGGRYLEMGNVNPGHVAEFDPGTLTRKSIDITAVVRYNPWYLHKALTFLADNAEQYPYEDLIDAEFDLMDVDEALAKSDSREITRAALVPPHEHKE</sequence>
<dbReference type="RefSeq" id="WP_066385219.1">
    <property type="nucleotide sequence ID" value="NZ_LTAZ01000013.1"/>
</dbReference>
<dbReference type="InterPro" id="IPR013149">
    <property type="entry name" value="ADH-like_C"/>
</dbReference>
<dbReference type="Gene3D" id="3.90.180.10">
    <property type="entry name" value="Medium-chain alcohol dehydrogenases, catalytic domain"/>
    <property type="match status" value="1"/>
</dbReference>
<dbReference type="PANTHER" id="PTHR43401">
    <property type="entry name" value="L-THREONINE 3-DEHYDROGENASE"/>
    <property type="match status" value="1"/>
</dbReference>
<gene>
    <name evidence="5" type="primary">tdh_6</name>
    <name evidence="5" type="ORF">HAPAU_35410</name>
</gene>
<dbReference type="SUPFAM" id="SSF50129">
    <property type="entry name" value="GroES-like"/>
    <property type="match status" value="1"/>
</dbReference>
<dbReference type="InterPro" id="IPR013154">
    <property type="entry name" value="ADH-like_N"/>
</dbReference>
<dbReference type="Pfam" id="PF08240">
    <property type="entry name" value="ADH_N"/>
    <property type="match status" value="1"/>
</dbReference>
<proteinExistence type="predicted"/>
<dbReference type="GO" id="GO:0008743">
    <property type="term" value="F:L-threonine 3-dehydrogenase activity"/>
    <property type="evidence" value="ECO:0007669"/>
    <property type="project" value="UniProtKB-EC"/>
</dbReference>
<dbReference type="PATRIC" id="fig|1008153.3.peg.3734"/>
<evidence type="ECO:0000256" key="1">
    <source>
        <dbReference type="ARBA" id="ARBA00022723"/>
    </source>
</evidence>
<dbReference type="EMBL" id="LTAZ01000013">
    <property type="protein sequence ID" value="KYH24558.1"/>
    <property type="molecule type" value="Genomic_DNA"/>
</dbReference>
<organism evidence="5 6">
    <name type="scientific">Halalkalicoccus paucihalophilus</name>
    <dbReference type="NCBI Taxonomy" id="1008153"/>
    <lineage>
        <taxon>Archaea</taxon>
        <taxon>Methanobacteriati</taxon>
        <taxon>Methanobacteriota</taxon>
        <taxon>Stenosarchaea group</taxon>
        <taxon>Halobacteria</taxon>
        <taxon>Halobacteriales</taxon>
        <taxon>Halococcaceae</taxon>
        <taxon>Halalkalicoccus</taxon>
    </lineage>
</organism>
<keyword evidence="6" id="KW-1185">Reference proteome</keyword>
<keyword evidence="3 5" id="KW-0560">Oxidoreductase</keyword>
<name>A0A151AA28_9EURY</name>